<feature type="transmembrane region" description="Helical" evidence="7">
    <location>
        <begin position="263"/>
        <end position="287"/>
    </location>
</feature>
<evidence type="ECO:0000256" key="2">
    <source>
        <dbReference type="ARBA" id="ARBA00022448"/>
    </source>
</evidence>
<sequence length="337" mass="36692">MKSLLRFLGRRMIFLVPQLFGILLVSFLLIKTIPGDPAVLMLGPMATPDALDEVRRNLGVDQPMPVQFGIYIQNLFTGDLGTSWQTTRPVLDDLIERFPATLELVTLGLLTAIIIGVTMGIASAFKENGIVAKIADIYGLLAGALPDFWLGLVLVFVFYTIFQIVPPPLGRLDLAVLTPPTVTGWLTIDSLLDHNWDAFRSALAHLVLPVLTLGLINAGPILKMTQSSMEQMLNSDFSRYETICGLPRSTVVMSALHNAAPSIITIISVLYGYLLGGAVLVEIVFSWGGAGQYAVQGVLNADIYPVLGFVLFAAVFSLIVYLIVDLIYFAIDPRIGR</sequence>
<accession>A0AAW9FGU5</accession>
<dbReference type="GO" id="GO:0005886">
    <property type="term" value="C:plasma membrane"/>
    <property type="evidence" value="ECO:0007669"/>
    <property type="project" value="UniProtKB-SubCell"/>
</dbReference>
<keyword evidence="2 7" id="KW-0813">Transport</keyword>
<evidence type="ECO:0000259" key="8">
    <source>
        <dbReference type="PROSITE" id="PS50928"/>
    </source>
</evidence>
<proteinExistence type="inferred from homology"/>
<evidence type="ECO:0000256" key="3">
    <source>
        <dbReference type="ARBA" id="ARBA00022475"/>
    </source>
</evidence>
<evidence type="ECO:0000256" key="1">
    <source>
        <dbReference type="ARBA" id="ARBA00004651"/>
    </source>
</evidence>
<reference evidence="9" key="1">
    <citation type="journal article" date="2023" name="Phytobiomes J">
        <title>Deciphering the key players within the bacterial microbiota associated with aerial crown gall tumors on rhododendron: Insights into the gallobiome.</title>
        <authorList>
            <person name="Kuzmanovic N."/>
            <person name="Nesme J."/>
            <person name="Wolf J."/>
            <person name="Neumann-Schaal M."/>
            <person name="Petersen J."/>
            <person name="Fernandez-Gnecco G."/>
            <person name="Sproeer C."/>
            <person name="Bunk B."/>
            <person name="Overmann J."/>
            <person name="Sorensen S.J."/>
            <person name="Idczak E."/>
            <person name="Smalla K."/>
        </authorList>
    </citation>
    <scope>NUCLEOTIDE SEQUENCE</scope>
    <source>
        <strain evidence="9">Rho-11.1</strain>
    </source>
</reference>
<dbReference type="AlphaFoldDB" id="A0AAW9FGU5"/>
<organism evidence="9">
    <name type="scientific">Agrobacterium rosae</name>
    <dbReference type="NCBI Taxonomy" id="1972867"/>
    <lineage>
        <taxon>Bacteria</taxon>
        <taxon>Pseudomonadati</taxon>
        <taxon>Pseudomonadota</taxon>
        <taxon>Alphaproteobacteria</taxon>
        <taxon>Hyphomicrobiales</taxon>
        <taxon>Rhizobiaceae</taxon>
        <taxon>Rhizobium/Agrobacterium group</taxon>
        <taxon>Agrobacterium</taxon>
    </lineage>
</organism>
<keyword evidence="5 7" id="KW-1133">Transmembrane helix</keyword>
<comment type="similarity">
    <text evidence="7">Belongs to the binding-protein-dependent transport system permease family.</text>
</comment>
<keyword evidence="4 7" id="KW-0812">Transmembrane</keyword>
<evidence type="ECO:0000313" key="9">
    <source>
        <dbReference type="EMBL" id="MDX8304381.1"/>
    </source>
</evidence>
<comment type="subcellular location">
    <subcellularLocation>
        <location evidence="1 7">Cell membrane</location>
        <topology evidence="1 7">Multi-pass membrane protein</topology>
    </subcellularLocation>
</comment>
<evidence type="ECO:0000256" key="6">
    <source>
        <dbReference type="ARBA" id="ARBA00023136"/>
    </source>
</evidence>
<evidence type="ECO:0000256" key="5">
    <source>
        <dbReference type="ARBA" id="ARBA00022989"/>
    </source>
</evidence>
<feature type="transmembrane region" description="Helical" evidence="7">
    <location>
        <begin position="137"/>
        <end position="162"/>
    </location>
</feature>
<dbReference type="PANTHER" id="PTHR43163:SF6">
    <property type="entry name" value="DIPEPTIDE TRANSPORT SYSTEM PERMEASE PROTEIN DPPB-RELATED"/>
    <property type="match status" value="1"/>
</dbReference>
<keyword evidence="3" id="KW-1003">Cell membrane</keyword>
<feature type="transmembrane region" description="Helical" evidence="7">
    <location>
        <begin position="307"/>
        <end position="331"/>
    </location>
</feature>
<feature type="transmembrane region" description="Helical" evidence="7">
    <location>
        <begin position="104"/>
        <end position="125"/>
    </location>
</feature>
<dbReference type="Pfam" id="PF19300">
    <property type="entry name" value="BPD_transp_1_N"/>
    <property type="match status" value="1"/>
</dbReference>
<dbReference type="Gene3D" id="1.10.3720.10">
    <property type="entry name" value="MetI-like"/>
    <property type="match status" value="1"/>
</dbReference>
<dbReference type="PANTHER" id="PTHR43163">
    <property type="entry name" value="DIPEPTIDE TRANSPORT SYSTEM PERMEASE PROTEIN DPPB-RELATED"/>
    <property type="match status" value="1"/>
</dbReference>
<dbReference type="PROSITE" id="PS50928">
    <property type="entry name" value="ABC_TM1"/>
    <property type="match status" value="1"/>
</dbReference>
<comment type="caution">
    <text evidence="9">The sequence shown here is derived from an EMBL/GenBank/DDBJ whole genome shotgun (WGS) entry which is preliminary data.</text>
</comment>
<feature type="transmembrane region" description="Helical" evidence="7">
    <location>
        <begin position="12"/>
        <end position="30"/>
    </location>
</feature>
<dbReference type="Pfam" id="PF00528">
    <property type="entry name" value="BPD_transp_1"/>
    <property type="match status" value="1"/>
</dbReference>
<evidence type="ECO:0000256" key="4">
    <source>
        <dbReference type="ARBA" id="ARBA00022692"/>
    </source>
</evidence>
<dbReference type="InterPro" id="IPR000515">
    <property type="entry name" value="MetI-like"/>
</dbReference>
<dbReference type="SUPFAM" id="SSF161098">
    <property type="entry name" value="MetI-like"/>
    <property type="match status" value="1"/>
</dbReference>
<dbReference type="RefSeq" id="WP_320203120.1">
    <property type="nucleotide sequence ID" value="NZ_CP192782.1"/>
</dbReference>
<dbReference type="InterPro" id="IPR045621">
    <property type="entry name" value="BPD_transp_1_N"/>
</dbReference>
<dbReference type="InterPro" id="IPR035906">
    <property type="entry name" value="MetI-like_sf"/>
</dbReference>
<dbReference type="CDD" id="cd06261">
    <property type="entry name" value="TM_PBP2"/>
    <property type="match status" value="1"/>
</dbReference>
<dbReference type="EMBL" id="JAVRAF010000007">
    <property type="protein sequence ID" value="MDX8304381.1"/>
    <property type="molecule type" value="Genomic_DNA"/>
</dbReference>
<name>A0AAW9FGU5_9HYPH</name>
<feature type="domain" description="ABC transmembrane type-1" evidence="8">
    <location>
        <begin position="98"/>
        <end position="328"/>
    </location>
</feature>
<keyword evidence="6 7" id="KW-0472">Membrane</keyword>
<feature type="transmembrane region" description="Helical" evidence="7">
    <location>
        <begin position="202"/>
        <end position="222"/>
    </location>
</feature>
<dbReference type="GO" id="GO:0071916">
    <property type="term" value="F:dipeptide transmembrane transporter activity"/>
    <property type="evidence" value="ECO:0007669"/>
    <property type="project" value="TreeGrafter"/>
</dbReference>
<evidence type="ECO:0000256" key="7">
    <source>
        <dbReference type="RuleBase" id="RU363032"/>
    </source>
</evidence>
<protein>
    <submittedName>
        <fullName evidence="9">ABC transporter permease</fullName>
    </submittedName>
</protein>
<gene>
    <name evidence="9" type="ORF">RMR22_19145</name>
</gene>